<proteinExistence type="predicted"/>
<feature type="coiled-coil region" evidence="1">
    <location>
        <begin position="175"/>
        <end position="212"/>
    </location>
</feature>
<keyword evidence="3" id="KW-0812">Transmembrane</keyword>
<dbReference type="GO" id="GO:0001889">
    <property type="term" value="P:liver development"/>
    <property type="evidence" value="ECO:0007669"/>
    <property type="project" value="TreeGrafter"/>
</dbReference>
<dbReference type="GO" id="GO:0006491">
    <property type="term" value="P:N-glycan processing"/>
    <property type="evidence" value="ECO:0007669"/>
    <property type="project" value="TreeGrafter"/>
</dbReference>
<evidence type="ECO:0000256" key="3">
    <source>
        <dbReference type="SAM" id="Phobius"/>
    </source>
</evidence>
<keyword evidence="1" id="KW-0175">Coiled coil</keyword>
<dbReference type="AlphaFoldDB" id="A0AAV2KT95"/>
<dbReference type="PANTHER" id="PTHR12630:SF22">
    <property type="entry name" value="GLUCOSIDASE 2 SUBUNIT BETA"/>
    <property type="match status" value="1"/>
</dbReference>
<protein>
    <recommendedName>
        <fullName evidence="4">Integrase p58-like C-terminal domain-containing protein</fullName>
    </recommendedName>
</protein>
<feature type="region of interest" description="Disordered" evidence="2">
    <location>
        <begin position="114"/>
        <end position="175"/>
    </location>
</feature>
<feature type="compositionally biased region" description="Low complexity" evidence="2">
    <location>
        <begin position="240"/>
        <end position="249"/>
    </location>
</feature>
<feature type="transmembrane region" description="Helical" evidence="3">
    <location>
        <begin position="449"/>
        <end position="471"/>
    </location>
</feature>
<dbReference type="InterPro" id="IPR054465">
    <property type="entry name" value="Integrase_p58-like_C"/>
</dbReference>
<feature type="transmembrane region" description="Helical" evidence="3">
    <location>
        <begin position="423"/>
        <end position="442"/>
    </location>
</feature>
<name>A0AAV2KT95_KNICA</name>
<keyword evidence="3" id="KW-0472">Membrane</keyword>
<dbReference type="InterPro" id="IPR039794">
    <property type="entry name" value="Gtb1-like"/>
</dbReference>
<evidence type="ECO:0000313" key="5">
    <source>
        <dbReference type="EMBL" id="CAL1591270.1"/>
    </source>
</evidence>
<accession>A0AAV2KT95</accession>
<evidence type="ECO:0000256" key="1">
    <source>
        <dbReference type="SAM" id="Coils"/>
    </source>
</evidence>
<evidence type="ECO:0000256" key="2">
    <source>
        <dbReference type="SAM" id="MobiDB-lite"/>
    </source>
</evidence>
<dbReference type="PANTHER" id="PTHR12630">
    <property type="entry name" value="N-LINKED OLIGOSACCHARIDE PROCESSING"/>
    <property type="match status" value="1"/>
</dbReference>
<keyword evidence="3" id="KW-1133">Transmembrane helix</keyword>
<feature type="transmembrane region" description="Helical" evidence="3">
    <location>
        <begin position="483"/>
        <end position="507"/>
    </location>
</feature>
<evidence type="ECO:0000259" key="4">
    <source>
        <dbReference type="Pfam" id="PF22938"/>
    </source>
</evidence>
<reference evidence="5 6" key="1">
    <citation type="submission" date="2024-04" db="EMBL/GenBank/DDBJ databases">
        <authorList>
            <person name="Waldvogel A.-M."/>
            <person name="Schoenle A."/>
        </authorList>
    </citation>
    <scope>NUCLEOTIDE SEQUENCE [LARGE SCALE GENOMIC DNA]</scope>
</reference>
<feature type="domain" description="Integrase p58-like C-terminal" evidence="4">
    <location>
        <begin position="266"/>
        <end position="299"/>
    </location>
</feature>
<dbReference type="EMBL" id="OZ035841">
    <property type="protein sequence ID" value="CAL1591270.1"/>
    <property type="molecule type" value="Genomic_DNA"/>
</dbReference>
<evidence type="ECO:0000313" key="6">
    <source>
        <dbReference type="Proteomes" id="UP001497482"/>
    </source>
</evidence>
<dbReference type="Proteomes" id="UP001497482">
    <property type="component" value="Chromosome 19"/>
</dbReference>
<feature type="region of interest" description="Disordered" evidence="2">
    <location>
        <begin position="227"/>
        <end position="256"/>
    </location>
</feature>
<gene>
    <name evidence="5" type="ORF">KC01_LOCUS20652</name>
</gene>
<feature type="transmembrane region" description="Helical" evidence="3">
    <location>
        <begin position="393"/>
        <end position="411"/>
    </location>
</feature>
<sequence>MPHCFAFSMYGDCKAAEWEATNLKKAEESYERVNAELSDLQRKLAIDYGADWEFLFLNSQCFQLQVYEYTYTLCPFNQVTQKSSAGTESRKDEIRALLVDGLVELGLLSQPVASEGTDESIVPAGTPKREEKPGPSDGSPPGTKRAGAGVDEPPNPLFTLPRYDPHSPPTSPRSLDAARRAVRLARIKMEAEQKERDRSAELEFQVRKLEIEADKDVKLLRLELEAEGRLPPSPTPGPGPTAHAAHSPSVHGGTLDGDTLSAKYTGPYVVKEKLSDTDYIISTPDRRRKTRVCHINMLKQYHSRVTPTTTEPSLQCVSTLIVADQAAESGLKMRKEHSPRLPNSEMLTVLPAQLKHLSADQQADVLAVVGRFRCLFGDVGGGLGGGVGGWGGLWVGLFVLVGGWGLVGWVWGGGGGGGGGGWVVWGGCLGGVGVGGVGVGGGGGGGWGGVVWCGLFGLGVWVVGCGVGGVWGGGGCVVGGVGWGVGVGVGGWVGLWVGGGGGFWCVWGGGGGVGRG</sequence>
<keyword evidence="6" id="KW-1185">Reference proteome</keyword>
<dbReference type="GO" id="GO:0017177">
    <property type="term" value="C:glucosidase II complex"/>
    <property type="evidence" value="ECO:0007669"/>
    <property type="project" value="TreeGrafter"/>
</dbReference>
<organism evidence="5 6">
    <name type="scientific">Knipowitschia caucasica</name>
    <name type="common">Caucasian dwarf goby</name>
    <name type="synonym">Pomatoschistus caucasicus</name>
    <dbReference type="NCBI Taxonomy" id="637954"/>
    <lineage>
        <taxon>Eukaryota</taxon>
        <taxon>Metazoa</taxon>
        <taxon>Chordata</taxon>
        <taxon>Craniata</taxon>
        <taxon>Vertebrata</taxon>
        <taxon>Euteleostomi</taxon>
        <taxon>Actinopterygii</taxon>
        <taxon>Neopterygii</taxon>
        <taxon>Teleostei</taxon>
        <taxon>Neoteleostei</taxon>
        <taxon>Acanthomorphata</taxon>
        <taxon>Gobiaria</taxon>
        <taxon>Gobiiformes</taxon>
        <taxon>Gobioidei</taxon>
        <taxon>Gobiidae</taxon>
        <taxon>Gobiinae</taxon>
        <taxon>Knipowitschia</taxon>
    </lineage>
</organism>
<dbReference type="Pfam" id="PF22938">
    <property type="entry name" value="Integrase_p58_C"/>
    <property type="match status" value="1"/>
</dbReference>